<protein>
    <submittedName>
        <fullName evidence="1">Uncharacterized protein</fullName>
    </submittedName>
</protein>
<evidence type="ECO:0000313" key="1">
    <source>
        <dbReference type="EMBL" id="MBX52114.1"/>
    </source>
</evidence>
<accession>A0A2P2PBL6</accession>
<organism evidence="1">
    <name type="scientific">Rhizophora mucronata</name>
    <name type="common">Asiatic mangrove</name>
    <dbReference type="NCBI Taxonomy" id="61149"/>
    <lineage>
        <taxon>Eukaryota</taxon>
        <taxon>Viridiplantae</taxon>
        <taxon>Streptophyta</taxon>
        <taxon>Embryophyta</taxon>
        <taxon>Tracheophyta</taxon>
        <taxon>Spermatophyta</taxon>
        <taxon>Magnoliopsida</taxon>
        <taxon>eudicotyledons</taxon>
        <taxon>Gunneridae</taxon>
        <taxon>Pentapetalae</taxon>
        <taxon>rosids</taxon>
        <taxon>fabids</taxon>
        <taxon>Malpighiales</taxon>
        <taxon>Rhizophoraceae</taxon>
        <taxon>Rhizophora</taxon>
    </lineage>
</organism>
<name>A0A2P2PBL6_RHIMU</name>
<proteinExistence type="predicted"/>
<dbReference type="EMBL" id="GGEC01071630">
    <property type="protein sequence ID" value="MBX52114.1"/>
    <property type="molecule type" value="Transcribed_RNA"/>
</dbReference>
<reference evidence="1" key="1">
    <citation type="submission" date="2018-02" db="EMBL/GenBank/DDBJ databases">
        <title>Rhizophora mucronata_Transcriptome.</title>
        <authorList>
            <person name="Meera S.P."/>
            <person name="Sreeshan A."/>
            <person name="Augustine A."/>
        </authorList>
    </citation>
    <scope>NUCLEOTIDE SEQUENCE</scope>
    <source>
        <tissue evidence="1">Leaf</tissue>
    </source>
</reference>
<sequence length="59" mass="6901">MLSCYLIMSFFSSFHGVQLYRAFQGWGFVSRLLKANSRSYYHEETMEALTVYILHLIGS</sequence>
<dbReference type="AlphaFoldDB" id="A0A2P2PBL6"/>